<evidence type="ECO:0000313" key="4">
    <source>
        <dbReference type="Proteomes" id="UP000309848"/>
    </source>
</evidence>
<proteinExistence type="predicted"/>
<dbReference type="RefSeq" id="WP_135986967.1">
    <property type="nucleotide sequence ID" value="NZ_JAASQM010000003.1"/>
</dbReference>
<comment type="caution">
    <text evidence="3">The sequence shown here is derived from an EMBL/GenBank/DDBJ whole genome shotgun (WGS) entry which is preliminary data.</text>
</comment>
<feature type="transmembrane region" description="Helical" evidence="2">
    <location>
        <begin position="28"/>
        <end position="46"/>
    </location>
</feature>
<accession>A0A4S1W8C8</accession>
<dbReference type="EMBL" id="SRXU01000009">
    <property type="protein sequence ID" value="TGX38673.1"/>
    <property type="molecule type" value="Genomic_DNA"/>
</dbReference>
<dbReference type="Proteomes" id="UP000309848">
    <property type="component" value="Unassembled WGS sequence"/>
</dbReference>
<keyword evidence="2" id="KW-0472">Membrane</keyword>
<name>A0A4S1W8C8_9SPHN</name>
<evidence type="ECO:0000256" key="2">
    <source>
        <dbReference type="SAM" id="Phobius"/>
    </source>
</evidence>
<keyword evidence="4" id="KW-1185">Reference proteome</keyword>
<protein>
    <submittedName>
        <fullName evidence="3">Uncharacterized protein</fullName>
    </submittedName>
</protein>
<keyword evidence="1" id="KW-0175">Coiled coil</keyword>
<evidence type="ECO:0000313" key="3">
    <source>
        <dbReference type="EMBL" id="TGX38673.1"/>
    </source>
</evidence>
<gene>
    <name evidence="3" type="ORF">E5A74_17705</name>
</gene>
<feature type="coiled-coil region" evidence="1">
    <location>
        <begin position="75"/>
        <end position="102"/>
    </location>
</feature>
<sequence length="117" mass="13980">MTFLKRFSPVVAYRDLRFFLATRKRYELWFMVLALAATASILFVFFKDSSMGTARPYERNIIYVEQWPITRTDAQIKAQQKIDQAKRNIQRAELEKQRQAKQDEFKKVDTWLTDHGL</sequence>
<dbReference type="AlphaFoldDB" id="A0A4S1W8C8"/>
<reference evidence="3 4" key="1">
    <citation type="submission" date="2019-04" db="EMBL/GenBank/DDBJ databases">
        <title>Sphingomonas psychrotolerans sp. nov., isolated from soil in the Tianshan Mountains, Xinjiang, China.</title>
        <authorList>
            <person name="Luo Y."/>
            <person name="Sheng H."/>
        </authorList>
    </citation>
    <scope>NUCLEOTIDE SEQUENCE [LARGE SCALE GENOMIC DNA]</scope>
    <source>
        <strain evidence="3 4">KIS18-15</strain>
    </source>
</reference>
<keyword evidence="2" id="KW-0812">Transmembrane</keyword>
<dbReference type="OrthoDB" id="7391871at2"/>
<organism evidence="3 4">
    <name type="scientific">Sphingomonas naasensis</name>
    <dbReference type="NCBI Taxonomy" id="1344951"/>
    <lineage>
        <taxon>Bacteria</taxon>
        <taxon>Pseudomonadati</taxon>
        <taxon>Pseudomonadota</taxon>
        <taxon>Alphaproteobacteria</taxon>
        <taxon>Sphingomonadales</taxon>
        <taxon>Sphingomonadaceae</taxon>
        <taxon>Sphingomonas</taxon>
    </lineage>
</organism>
<keyword evidence="2" id="KW-1133">Transmembrane helix</keyword>
<evidence type="ECO:0000256" key="1">
    <source>
        <dbReference type="SAM" id="Coils"/>
    </source>
</evidence>